<sequence length="113" mass="12363">MTAAAPHRPRSPPNALAADALPFSRVAGRHTSSLAIGRPSSTSHVLEKLRPCPRPCLGCPLHRIMSWSPILHESPAIAMNSCQDDALNLGFCLLQEEPTKNWSKQHHEIVTNN</sequence>
<protein>
    <submittedName>
        <fullName evidence="1">Uncharacterized protein</fullName>
    </submittedName>
</protein>
<dbReference type="EnsemblPlants" id="ONIVA08G21320.1">
    <property type="protein sequence ID" value="ONIVA08G21320.1"/>
    <property type="gene ID" value="ONIVA08G21320"/>
</dbReference>
<dbReference type="AlphaFoldDB" id="A0A0E0IDT1"/>
<reference evidence="1" key="1">
    <citation type="submission" date="2015-04" db="UniProtKB">
        <authorList>
            <consortium name="EnsemblPlants"/>
        </authorList>
    </citation>
    <scope>IDENTIFICATION</scope>
    <source>
        <strain evidence="1">SL10</strain>
    </source>
</reference>
<reference evidence="1" key="2">
    <citation type="submission" date="2018-04" db="EMBL/GenBank/DDBJ databases">
        <title>OnivRS2 (Oryza nivara Reference Sequence Version 2).</title>
        <authorList>
            <person name="Zhang J."/>
            <person name="Kudrna D."/>
            <person name="Lee S."/>
            <person name="Talag J."/>
            <person name="Rajasekar S."/>
            <person name="Welchert J."/>
            <person name="Hsing Y.-I."/>
            <person name="Wing R.A."/>
        </authorList>
    </citation>
    <scope>NUCLEOTIDE SEQUENCE [LARGE SCALE GENOMIC DNA]</scope>
    <source>
        <strain evidence="1">SL10</strain>
    </source>
</reference>
<evidence type="ECO:0000313" key="2">
    <source>
        <dbReference type="Proteomes" id="UP000006591"/>
    </source>
</evidence>
<proteinExistence type="predicted"/>
<dbReference type="Proteomes" id="UP000006591">
    <property type="component" value="Chromosome 8"/>
</dbReference>
<name>A0A0E0IDT1_ORYNI</name>
<organism evidence="1">
    <name type="scientific">Oryza nivara</name>
    <name type="common">Indian wild rice</name>
    <name type="synonym">Oryza sativa f. spontanea</name>
    <dbReference type="NCBI Taxonomy" id="4536"/>
    <lineage>
        <taxon>Eukaryota</taxon>
        <taxon>Viridiplantae</taxon>
        <taxon>Streptophyta</taxon>
        <taxon>Embryophyta</taxon>
        <taxon>Tracheophyta</taxon>
        <taxon>Spermatophyta</taxon>
        <taxon>Magnoliopsida</taxon>
        <taxon>Liliopsida</taxon>
        <taxon>Poales</taxon>
        <taxon>Poaceae</taxon>
        <taxon>BOP clade</taxon>
        <taxon>Oryzoideae</taxon>
        <taxon>Oryzeae</taxon>
        <taxon>Oryzinae</taxon>
        <taxon>Oryza</taxon>
    </lineage>
</organism>
<evidence type="ECO:0000313" key="1">
    <source>
        <dbReference type="EnsemblPlants" id="ONIVA08G21320.1"/>
    </source>
</evidence>
<accession>A0A0E0IDT1</accession>
<dbReference type="Gramene" id="ONIVA08G21320.1">
    <property type="protein sequence ID" value="ONIVA08G21320.1"/>
    <property type="gene ID" value="ONIVA08G21320"/>
</dbReference>
<keyword evidence="2" id="KW-1185">Reference proteome</keyword>
<dbReference type="HOGENOM" id="CLU_2137532_0_0_1"/>